<feature type="transmembrane region" description="Helical" evidence="2">
    <location>
        <begin position="37"/>
        <end position="58"/>
    </location>
</feature>
<keyword evidence="2" id="KW-0812">Transmembrane</keyword>
<keyword evidence="2" id="KW-1133">Transmembrane helix</keyword>
<name>A0A5N7AYV6_9EURO</name>
<evidence type="ECO:0000313" key="3">
    <source>
        <dbReference type="EMBL" id="KAE8374961.1"/>
    </source>
</evidence>
<sequence>MTHREDRRSLPHTPDERHHLSTGKYRLSVGCSRAGEGVIDLVTASVILLVLFLTIWVMKARRRPVRRILRKVSI</sequence>
<dbReference type="EMBL" id="ML736271">
    <property type="protein sequence ID" value="KAE8374961.1"/>
    <property type="molecule type" value="Genomic_DNA"/>
</dbReference>
<dbReference type="OrthoDB" id="4495732at2759"/>
<evidence type="ECO:0000313" key="4">
    <source>
        <dbReference type="Proteomes" id="UP000326198"/>
    </source>
</evidence>
<keyword evidence="4" id="KW-1185">Reference proteome</keyword>
<feature type="compositionally biased region" description="Basic and acidic residues" evidence="1">
    <location>
        <begin position="1"/>
        <end position="19"/>
    </location>
</feature>
<evidence type="ECO:0000256" key="2">
    <source>
        <dbReference type="SAM" id="Phobius"/>
    </source>
</evidence>
<dbReference type="AlphaFoldDB" id="A0A5N7AYV6"/>
<reference evidence="3 4" key="1">
    <citation type="submission" date="2019-04" db="EMBL/GenBank/DDBJ databases">
        <title>Friends and foes A comparative genomics studyof 23 Aspergillus species from section Flavi.</title>
        <authorList>
            <consortium name="DOE Joint Genome Institute"/>
            <person name="Kjaerbolling I."/>
            <person name="Vesth T."/>
            <person name="Frisvad J.C."/>
            <person name="Nybo J.L."/>
            <person name="Theobald S."/>
            <person name="Kildgaard S."/>
            <person name="Isbrandt T."/>
            <person name="Kuo A."/>
            <person name="Sato A."/>
            <person name="Lyhne E.K."/>
            <person name="Kogle M.E."/>
            <person name="Wiebenga A."/>
            <person name="Kun R.S."/>
            <person name="Lubbers R.J."/>
            <person name="Makela M.R."/>
            <person name="Barry K."/>
            <person name="Chovatia M."/>
            <person name="Clum A."/>
            <person name="Daum C."/>
            <person name="Haridas S."/>
            <person name="He G."/>
            <person name="LaButti K."/>
            <person name="Lipzen A."/>
            <person name="Mondo S."/>
            <person name="Riley R."/>
            <person name="Salamov A."/>
            <person name="Simmons B.A."/>
            <person name="Magnuson J.K."/>
            <person name="Henrissat B."/>
            <person name="Mortensen U.H."/>
            <person name="Larsen T.O."/>
            <person name="Devries R.P."/>
            <person name="Grigoriev I.V."/>
            <person name="Machida M."/>
            <person name="Baker S.E."/>
            <person name="Andersen M.R."/>
        </authorList>
    </citation>
    <scope>NUCLEOTIDE SEQUENCE [LARGE SCALE GENOMIC DNA]</scope>
    <source>
        <strain evidence="3 4">IBT 29228</strain>
    </source>
</reference>
<protein>
    <submittedName>
        <fullName evidence="3">Uncharacterized protein</fullName>
    </submittedName>
</protein>
<evidence type="ECO:0000256" key="1">
    <source>
        <dbReference type="SAM" id="MobiDB-lite"/>
    </source>
</evidence>
<organism evidence="3 4">
    <name type="scientific">Aspergillus bertholletiae</name>
    <dbReference type="NCBI Taxonomy" id="1226010"/>
    <lineage>
        <taxon>Eukaryota</taxon>
        <taxon>Fungi</taxon>
        <taxon>Dikarya</taxon>
        <taxon>Ascomycota</taxon>
        <taxon>Pezizomycotina</taxon>
        <taxon>Eurotiomycetes</taxon>
        <taxon>Eurotiomycetidae</taxon>
        <taxon>Eurotiales</taxon>
        <taxon>Aspergillaceae</taxon>
        <taxon>Aspergillus</taxon>
        <taxon>Aspergillus subgen. Circumdati</taxon>
    </lineage>
</organism>
<proteinExistence type="predicted"/>
<keyword evidence="2" id="KW-0472">Membrane</keyword>
<accession>A0A5N7AYV6</accession>
<dbReference type="Proteomes" id="UP000326198">
    <property type="component" value="Unassembled WGS sequence"/>
</dbReference>
<gene>
    <name evidence="3" type="ORF">BDV26DRAFT_268850</name>
</gene>
<feature type="region of interest" description="Disordered" evidence="1">
    <location>
        <begin position="1"/>
        <end position="21"/>
    </location>
</feature>